<evidence type="ECO:0000256" key="3">
    <source>
        <dbReference type="ARBA" id="ARBA00022475"/>
    </source>
</evidence>
<evidence type="ECO:0000259" key="18">
    <source>
        <dbReference type="PROSITE" id="PS51762"/>
    </source>
</evidence>
<dbReference type="SUPFAM" id="SSF49899">
    <property type="entry name" value="Concanavalin A-like lectins/glucanases"/>
    <property type="match status" value="1"/>
</dbReference>
<dbReference type="RefSeq" id="XP_070890820.1">
    <property type="nucleotide sequence ID" value="XM_071030754.1"/>
</dbReference>
<dbReference type="PROSITE" id="PS51762">
    <property type="entry name" value="GH16_2"/>
    <property type="match status" value="1"/>
</dbReference>
<dbReference type="PANTHER" id="PTHR10963:SF27">
    <property type="entry name" value="GLYCOSIDASE-RELATED"/>
    <property type="match status" value="1"/>
</dbReference>
<evidence type="ECO:0000256" key="14">
    <source>
        <dbReference type="ARBA" id="ARBA00038074"/>
    </source>
</evidence>
<dbReference type="InterPro" id="IPR013320">
    <property type="entry name" value="ConA-like_dom_sf"/>
</dbReference>
<dbReference type="InterPro" id="IPR000757">
    <property type="entry name" value="Beta-glucanase-like"/>
</dbReference>
<evidence type="ECO:0000256" key="17">
    <source>
        <dbReference type="SAM" id="SignalP"/>
    </source>
</evidence>
<keyword evidence="8 15" id="KW-0378">Hydrolase</keyword>
<gene>
    <name evidence="19" type="ORF">BJX67DRAFT_369376</name>
</gene>
<feature type="domain" description="GH16" evidence="18">
    <location>
        <begin position="27"/>
        <end position="237"/>
    </location>
</feature>
<dbReference type="PIRSF" id="PIRSF037299">
    <property type="entry name" value="Glycosidase_CRH1_prd"/>
    <property type="match status" value="1"/>
</dbReference>
<evidence type="ECO:0000256" key="13">
    <source>
        <dbReference type="ARBA" id="ARBA00023316"/>
    </source>
</evidence>
<keyword evidence="6" id="KW-0808">Transferase</keyword>
<comment type="caution">
    <text evidence="19">The sequence shown here is derived from an EMBL/GenBank/DDBJ whole genome shotgun (WGS) entry which is preliminary data.</text>
</comment>
<evidence type="ECO:0000256" key="10">
    <source>
        <dbReference type="ARBA" id="ARBA00023180"/>
    </source>
</evidence>
<evidence type="ECO:0000256" key="12">
    <source>
        <dbReference type="ARBA" id="ARBA00023295"/>
    </source>
</evidence>
<evidence type="ECO:0000256" key="1">
    <source>
        <dbReference type="ARBA" id="ARBA00000822"/>
    </source>
</evidence>
<organism evidence="19 20">
    <name type="scientific">Aspergillus lucknowensis</name>
    <dbReference type="NCBI Taxonomy" id="176173"/>
    <lineage>
        <taxon>Eukaryota</taxon>
        <taxon>Fungi</taxon>
        <taxon>Dikarya</taxon>
        <taxon>Ascomycota</taxon>
        <taxon>Pezizomycotina</taxon>
        <taxon>Eurotiomycetes</taxon>
        <taxon>Eurotiomycetidae</taxon>
        <taxon>Eurotiales</taxon>
        <taxon>Aspergillaceae</taxon>
        <taxon>Aspergillus</taxon>
        <taxon>Aspergillus subgen. Nidulantes</taxon>
    </lineage>
</organism>
<keyword evidence="4" id="KW-0336">GPI-anchor</keyword>
<evidence type="ECO:0000256" key="9">
    <source>
        <dbReference type="ARBA" id="ARBA00023136"/>
    </source>
</evidence>
<keyword evidence="12" id="KW-0326">Glycosidase</keyword>
<comment type="catalytic activity">
    <reaction evidence="1">
        <text>Random endo-hydrolysis of N-acetyl-beta-D-glucosaminide (1-&gt;4)-beta-linkages in chitin and chitodextrins.</text>
        <dbReference type="EC" id="3.2.1.14"/>
    </reaction>
</comment>
<keyword evidence="5" id="KW-0328">Glycosyltransferase</keyword>
<reference evidence="19 20" key="1">
    <citation type="submission" date="2024-07" db="EMBL/GenBank/DDBJ databases">
        <title>Section-level genome sequencing and comparative genomics of Aspergillus sections Usti and Cavernicolus.</title>
        <authorList>
            <consortium name="Lawrence Berkeley National Laboratory"/>
            <person name="Nybo J.L."/>
            <person name="Vesth T.C."/>
            <person name="Theobald S."/>
            <person name="Frisvad J.C."/>
            <person name="Larsen T.O."/>
            <person name="Kjaerboelling I."/>
            <person name="Rothschild-Mancinelli K."/>
            <person name="Lyhne E.K."/>
            <person name="Kogle M.E."/>
            <person name="Barry K."/>
            <person name="Clum A."/>
            <person name="Na H."/>
            <person name="Ledsgaard L."/>
            <person name="Lin J."/>
            <person name="Lipzen A."/>
            <person name="Kuo A."/>
            <person name="Riley R."/>
            <person name="Mondo S."/>
            <person name="Labutti K."/>
            <person name="Haridas S."/>
            <person name="Pangalinan J."/>
            <person name="Salamov A.A."/>
            <person name="Simmons B.A."/>
            <person name="Magnuson J.K."/>
            <person name="Chen J."/>
            <person name="Drula E."/>
            <person name="Henrissat B."/>
            <person name="Wiebenga A."/>
            <person name="Lubbers R.J."/>
            <person name="Gomes A.C."/>
            <person name="Macurrencykelacurrency M.R."/>
            <person name="Stajich J."/>
            <person name="Grigoriev I.V."/>
            <person name="Mortensen U.H."/>
            <person name="De Vries R.P."/>
            <person name="Baker S.E."/>
            <person name="Andersen M.R."/>
        </authorList>
    </citation>
    <scope>NUCLEOTIDE SEQUENCE [LARGE SCALE GENOMIC DNA]</scope>
    <source>
        <strain evidence="19 20">CBS 449.75</strain>
    </source>
</reference>
<evidence type="ECO:0000256" key="16">
    <source>
        <dbReference type="SAM" id="MobiDB-lite"/>
    </source>
</evidence>
<evidence type="ECO:0000313" key="19">
    <source>
        <dbReference type="EMBL" id="KAL2871841.1"/>
    </source>
</evidence>
<keyword evidence="3" id="KW-1003">Cell membrane</keyword>
<evidence type="ECO:0000313" key="20">
    <source>
        <dbReference type="Proteomes" id="UP001610432"/>
    </source>
</evidence>
<dbReference type="CDD" id="cd02183">
    <property type="entry name" value="GH16_fungal_CRH1_transglycosylase"/>
    <property type="match status" value="1"/>
</dbReference>
<accession>A0ABR4M5L3</accession>
<comment type="subcellular location">
    <subcellularLocation>
        <location evidence="2">Cell membrane</location>
        <topology evidence="2">Lipid-anchor</topology>
        <topology evidence="2">GPI-anchor</topology>
    </subcellularLocation>
</comment>
<evidence type="ECO:0000256" key="11">
    <source>
        <dbReference type="ARBA" id="ARBA00023288"/>
    </source>
</evidence>
<keyword evidence="7 17" id="KW-0732">Signal</keyword>
<keyword evidence="13" id="KW-0961">Cell wall biogenesis/degradation</keyword>
<evidence type="ECO:0000256" key="15">
    <source>
        <dbReference type="PIRNR" id="PIRNR037299"/>
    </source>
</evidence>
<dbReference type="PANTHER" id="PTHR10963">
    <property type="entry name" value="GLYCOSYL HYDROLASE-RELATED"/>
    <property type="match status" value="1"/>
</dbReference>
<keyword evidence="11" id="KW-0449">Lipoprotein</keyword>
<dbReference type="Pfam" id="PF00722">
    <property type="entry name" value="Glyco_hydro_16"/>
    <property type="match status" value="1"/>
</dbReference>
<dbReference type="EMBL" id="JBFXLQ010000002">
    <property type="protein sequence ID" value="KAL2871841.1"/>
    <property type="molecule type" value="Genomic_DNA"/>
</dbReference>
<proteinExistence type="inferred from homology"/>
<keyword evidence="9 15" id="KW-0472">Membrane</keyword>
<dbReference type="InterPro" id="IPR050546">
    <property type="entry name" value="Glycosyl_Hydrlase_16"/>
</dbReference>
<comment type="similarity">
    <text evidence="14">Belongs to the glycosyl hydrolase 16 family. CRH1 subfamily.</text>
</comment>
<dbReference type="EC" id="3.2.-.-" evidence="15"/>
<dbReference type="Proteomes" id="UP001610432">
    <property type="component" value="Unassembled WGS sequence"/>
</dbReference>
<feature type="compositionally biased region" description="Low complexity" evidence="16">
    <location>
        <begin position="271"/>
        <end position="346"/>
    </location>
</feature>
<sequence>MYLKHAAALVSVLPFAVAQTFTDCSPLEKTCPPDPGLNSRTFSSDFTQGKSALDGWVKASGDLNFGPDGAEFTVAKKGDAPTIETDFYFFFGKAEVVMKAAPGVGIVSSIVLESDVLDEVDWEALGGDTTQIQTNYFGKGDTSSYDRGTYEAVATPQEIFHTYTVEWSPEAISWIIDGATVRTLPFAEAKGGSRFPQTPMRLRLGIWAGGDPDNAPGTIEWAGGETDYGAAPFTMYVKSAYIENTYPGSTYTYSDNSGDWGSIEVDDSKPPSHSTTKTSTSTTTTKTTTSSTSTKTSTKTETDTETSTTESSTETTPTPTSSSHPSPTATESSSSPSDTAGATPTSDGSAPDPDYTGAASTLSTSASGLIAFMSMVAAMLQL</sequence>
<feature type="signal peptide" evidence="17">
    <location>
        <begin position="1"/>
        <end position="18"/>
    </location>
</feature>
<dbReference type="Gene3D" id="2.60.120.200">
    <property type="match status" value="1"/>
</dbReference>
<evidence type="ECO:0000256" key="5">
    <source>
        <dbReference type="ARBA" id="ARBA00022676"/>
    </source>
</evidence>
<evidence type="ECO:0000256" key="7">
    <source>
        <dbReference type="ARBA" id="ARBA00022729"/>
    </source>
</evidence>
<evidence type="ECO:0000256" key="8">
    <source>
        <dbReference type="ARBA" id="ARBA00022801"/>
    </source>
</evidence>
<keyword evidence="10" id="KW-0325">Glycoprotein</keyword>
<evidence type="ECO:0000256" key="2">
    <source>
        <dbReference type="ARBA" id="ARBA00004609"/>
    </source>
</evidence>
<evidence type="ECO:0000256" key="6">
    <source>
        <dbReference type="ARBA" id="ARBA00022679"/>
    </source>
</evidence>
<keyword evidence="20" id="KW-1185">Reference proteome</keyword>
<protein>
    <recommendedName>
        <fullName evidence="15">Crh-like protein</fullName>
        <ecNumber evidence="15">3.2.-.-</ecNumber>
    </recommendedName>
</protein>
<feature type="region of interest" description="Disordered" evidence="16">
    <location>
        <begin position="262"/>
        <end position="360"/>
    </location>
</feature>
<dbReference type="InterPro" id="IPR017168">
    <property type="entry name" value="CHR-like"/>
</dbReference>
<feature type="chain" id="PRO_5045871320" description="Crh-like protein" evidence="17">
    <location>
        <begin position="19"/>
        <end position="382"/>
    </location>
</feature>
<name>A0ABR4M5L3_9EURO</name>
<evidence type="ECO:0000256" key="4">
    <source>
        <dbReference type="ARBA" id="ARBA00022622"/>
    </source>
</evidence>
<dbReference type="GeneID" id="98145826"/>